<dbReference type="AlphaFoldDB" id="A0A4U5NNH7"/>
<organism evidence="2">
    <name type="scientific">Populus alba</name>
    <name type="common">White poplar</name>
    <dbReference type="NCBI Taxonomy" id="43335"/>
    <lineage>
        <taxon>Eukaryota</taxon>
        <taxon>Viridiplantae</taxon>
        <taxon>Streptophyta</taxon>
        <taxon>Embryophyta</taxon>
        <taxon>Tracheophyta</taxon>
        <taxon>Spermatophyta</taxon>
        <taxon>Magnoliopsida</taxon>
        <taxon>eudicotyledons</taxon>
        <taxon>Gunneridae</taxon>
        <taxon>Pentapetalae</taxon>
        <taxon>rosids</taxon>
        <taxon>fabids</taxon>
        <taxon>Malpighiales</taxon>
        <taxon>Salicaceae</taxon>
        <taxon>Saliceae</taxon>
        <taxon>Populus</taxon>
    </lineage>
</organism>
<comment type="caution">
    <text evidence="2">The sequence shown here is derived from an EMBL/GenBank/DDBJ whole genome shotgun (WGS) entry which is preliminary data.</text>
</comment>
<evidence type="ECO:0000256" key="1">
    <source>
        <dbReference type="SAM" id="MobiDB-lite"/>
    </source>
</evidence>
<protein>
    <submittedName>
        <fullName evidence="2">Uncharacterized protein</fullName>
    </submittedName>
</protein>
<feature type="region of interest" description="Disordered" evidence="1">
    <location>
        <begin position="48"/>
        <end position="71"/>
    </location>
</feature>
<gene>
    <name evidence="2" type="ORF">D5086_0000250500</name>
</gene>
<name>A0A4U5NNH7_POPAL</name>
<dbReference type="EMBL" id="RCHU01000964">
    <property type="protein sequence ID" value="TKR85197.1"/>
    <property type="molecule type" value="Genomic_DNA"/>
</dbReference>
<feature type="compositionally biased region" description="Polar residues" evidence="1">
    <location>
        <begin position="50"/>
        <end position="64"/>
    </location>
</feature>
<sequence>MANKKKKAGSHKSQLKQKKLQAASQLVNDSIVLALAAPSLSRTIHAIVPPNSNSNHSPHVTLTPDSPCPNPHTLFPSPSLMSTYHVDPSPSINHVFVEDCSDDDDFDDEEVNFD</sequence>
<proteinExistence type="predicted"/>
<evidence type="ECO:0000313" key="2">
    <source>
        <dbReference type="EMBL" id="TKR85197.1"/>
    </source>
</evidence>
<accession>A0A4U5NNH7</accession>
<reference evidence="2" key="1">
    <citation type="submission" date="2018-10" db="EMBL/GenBank/DDBJ databases">
        <title>Population genomic analysis revealed the cold adaptation of white poplar.</title>
        <authorList>
            <person name="Liu Y.-J."/>
        </authorList>
    </citation>
    <scope>NUCLEOTIDE SEQUENCE [LARGE SCALE GENOMIC DNA]</scope>
    <source>
        <strain evidence="2">PAL-ZL1</strain>
    </source>
</reference>